<gene>
    <name evidence="4" type="ORF">BLNAU_8625</name>
</gene>
<feature type="region of interest" description="Disordered" evidence="1">
    <location>
        <begin position="1351"/>
        <end position="1385"/>
    </location>
</feature>
<evidence type="ECO:0000256" key="1">
    <source>
        <dbReference type="SAM" id="MobiDB-lite"/>
    </source>
</evidence>
<evidence type="ECO:0000256" key="2">
    <source>
        <dbReference type="SAM" id="Phobius"/>
    </source>
</evidence>
<feature type="transmembrane region" description="Helical" evidence="2">
    <location>
        <begin position="41"/>
        <end position="61"/>
    </location>
</feature>
<feature type="transmembrane region" description="Helical" evidence="2">
    <location>
        <begin position="194"/>
        <end position="227"/>
    </location>
</feature>
<keyword evidence="5" id="KW-1185">Reference proteome</keyword>
<dbReference type="InterPro" id="IPR046985">
    <property type="entry name" value="IP5"/>
</dbReference>
<reference evidence="4 5" key="1">
    <citation type="journal article" date="2022" name="bioRxiv">
        <title>Genomics of Preaxostyla Flagellates Illuminates Evolutionary Transitions and the Path Towards Mitochondrial Loss.</title>
        <authorList>
            <person name="Novak L.V.F."/>
            <person name="Treitli S.C."/>
            <person name="Pyrih J."/>
            <person name="Halakuc P."/>
            <person name="Pipaliya S.V."/>
            <person name="Vacek V."/>
            <person name="Brzon O."/>
            <person name="Soukal P."/>
            <person name="Eme L."/>
            <person name="Dacks J.B."/>
            <person name="Karnkowska A."/>
            <person name="Elias M."/>
            <person name="Hampl V."/>
        </authorList>
    </citation>
    <scope>NUCLEOTIDE SEQUENCE [LARGE SCALE GENOMIC DNA]</scope>
    <source>
        <strain evidence="4">NAU3</strain>
        <tissue evidence="4">Gut</tissue>
    </source>
</reference>
<organism evidence="4 5">
    <name type="scientific">Blattamonas nauphoetae</name>
    <dbReference type="NCBI Taxonomy" id="2049346"/>
    <lineage>
        <taxon>Eukaryota</taxon>
        <taxon>Metamonada</taxon>
        <taxon>Preaxostyla</taxon>
        <taxon>Oxymonadida</taxon>
        <taxon>Blattamonas</taxon>
    </lineage>
</organism>
<keyword evidence="2" id="KW-0812">Transmembrane</keyword>
<dbReference type="SUPFAM" id="SSF56219">
    <property type="entry name" value="DNase I-like"/>
    <property type="match status" value="2"/>
</dbReference>
<dbReference type="PROSITE" id="PS51257">
    <property type="entry name" value="PROKAR_LIPOPROTEIN"/>
    <property type="match status" value="1"/>
</dbReference>
<feature type="region of interest" description="Disordered" evidence="1">
    <location>
        <begin position="1193"/>
        <end position="1212"/>
    </location>
</feature>
<feature type="transmembrane region" description="Helical" evidence="2">
    <location>
        <begin position="6"/>
        <end position="29"/>
    </location>
</feature>
<comment type="caution">
    <text evidence="4">The sequence shown here is derived from an EMBL/GenBank/DDBJ whole genome shotgun (WGS) entry which is preliminary data.</text>
</comment>
<dbReference type="InterPro" id="IPR036691">
    <property type="entry name" value="Endo/exonu/phosph_ase_sf"/>
</dbReference>
<evidence type="ECO:0000259" key="3">
    <source>
        <dbReference type="Pfam" id="PF22669"/>
    </source>
</evidence>
<dbReference type="PANTHER" id="PTHR11200">
    <property type="entry name" value="INOSITOL 5-PHOSPHATASE"/>
    <property type="match status" value="1"/>
</dbReference>
<dbReference type="Gene3D" id="3.60.10.10">
    <property type="entry name" value="Endonuclease/exonuclease/phosphatase"/>
    <property type="match status" value="1"/>
</dbReference>
<dbReference type="Pfam" id="PF22669">
    <property type="entry name" value="Exo_endo_phos2"/>
    <property type="match status" value="1"/>
</dbReference>
<keyword evidence="2" id="KW-1133">Transmembrane helix</keyword>
<feature type="transmembrane region" description="Helical" evidence="2">
    <location>
        <begin position="149"/>
        <end position="173"/>
    </location>
</feature>
<dbReference type="EMBL" id="JARBJD010000056">
    <property type="protein sequence ID" value="KAK2956402.1"/>
    <property type="molecule type" value="Genomic_DNA"/>
</dbReference>
<proteinExistence type="predicted"/>
<feature type="domain" description="Inositol polyphosphate-related phosphatase" evidence="3">
    <location>
        <begin position="360"/>
        <end position="488"/>
    </location>
</feature>
<keyword evidence="2" id="KW-0472">Membrane</keyword>
<dbReference type="Proteomes" id="UP001281761">
    <property type="component" value="Unassembled WGS sequence"/>
</dbReference>
<dbReference type="InterPro" id="IPR000300">
    <property type="entry name" value="IPPc"/>
</dbReference>
<evidence type="ECO:0000313" key="5">
    <source>
        <dbReference type="Proteomes" id="UP001281761"/>
    </source>
</evidence>
<feature type="transmembrane region" description="Helical" evidence="2">
    <location>
        <begin position="110"/>
        <end position="129"/>
    </location>
</feature>
<sequence length="1399" mass="158340">MLKAVQFVPLVSAGLSIISCCFVIINYLLSARRYPIFSVKIQFWLALVEVINAASIFTELIPKCLAASLFVKQFSTVAAHGWSLIYTIVQYSIVVFRYRRTHKFEPLYHAIVWSYSLLSVIASVVEFLIRGKSQIDIPIDVRIDKLISRVALCYSFIILIDIACTILVIQVLVVNQRDKKMHSDVILNRRFRTVTMKLIVLLTGYVLIHVLWVVDCMLGFFSVTWASQNTNAFHITERALTPLAGVVNMIVYFIEIKDRISRKRRQKSDAKVQRKALMSFDRFRNQELRQHAPDSGTYPLTSDNSEEKISNLDISTALYRLFTSTSQQAQIKPSEQPSSVRSFSSPVRELPPSLSVFMMTFNLGCYYPSDLDVIFATSNNERGEPAIQNDLLFLGFQEALLNKESEISEGYTNLQDLPNTLSEFLNSILHDTHALVISETIQGIQSFLFAKHDLIPFIQVKRTSKEAFGKMQLLGNKGSVALLVGIGEESSATKIRRKTVDWKEVLSGPNKRTIKLKKSSGYASLDSTIDPFPESSVLHAGSTILLFSNSHLNAFAWRGWERMQNVKSLVAGMSATLSGDGWNDDVQQELKENQRKAKTTELDKHQTQMTMTMTLRKTKTGGETKQHTGRLDYSVLLPQYSDKLDHSFLTLNPIQQSELAKVFVSTLTSLTPTQSSLNKLDLTHPFDCVVFLGDLNYRLDLPFDETLRRLEPFGCVSVKMGEEKNWRKKNQTPKDPELNVNALSPLLTRNLNGEQSSYIFDSSSSSLLNIQSENQSFLETSHALLFFDQLQIQRSKHKLFFGFTEPSILPILPSYRLVHHRPPHTRTTREYVFSNKKNQTPSFTDRILTKHAFGRGSQIRKSMRIGRRGLLNHGFDCLTSDHAPVSEKMTIVVNPPSVTIGDLLGERMNVRNSPTTSQNPSLPADQAILSFDVDITRIECVNLQPITINDIIDPFVSVSSTSLDLPALADAVQFCTPPTPSITSFSTTVFHNSTSPVWEKAKGDFRMETEKQRRVKATLRKNEGLFVDRDGVAEKDFFRFTIYESQVQFLFESLLLSRLNTNNGLTSLAHFPLPQTPTHTLVTLPRLELLRLLSLALSEAVGAERIDLVVMDAGLVGDDCVVGACSVRMSLEGHLGVKVTKQDVPQTQSISEPQQKWDLVNFSGLGEILDGDATLLIPLPRYSPFTTHVKERVEDKKREKRKQEEEQRINDELRARLDPDVVPPPVEAIDETKLSFRLINQEELMKEEEEKENGRAGLFWRTLAGRNETTSSLHQFVSQLIPNTGTKAIHPSTPSLLHALVSSFYTQKSVHLVVPLMKDTILTGACSLAMTIRVKQSLMLRRELEQLKVEEMEAKQNEERRKKEELEKAKKTAENIEKKKKEQKEREDFTLEFIQGDTF</sequence>
<accession>A0ABQ9XY41</accession>
<evidence type="ECO:0000313" key="4">
    <source>
        <dbReference type="EMBL" id="KAK2956402.1"/>
    </source>
</evidence>
<protein>
    <recommendedName>
        <fullName evidence="3">Inositol polyphosphate-related phosphatase domain-containing protein</fullName>
    </recommendedName>
</protein>
<dbReference type="Gene3D" id="1.20.1070.10">
    <property type="entry name" value="Rhodopsin 7-helix transmembrane proteins"/>
    <property type="match status" value="1"/>
</dbReference>
<feature type="transmembrane region" description="Helical" evidence="2">
    <location>
        <begin position="81"/>
        <end position="98"/>
    </location>
</feature>
<name>A0ABQ9XY41_9EUKA</name>